<dbReference type="InterPro" id="IPR011598">
    <property type="entry name" value="bHLH_dom"/>
</dbReference>
<feature type="compositionally biased region" description="Low complexity" evidence="1">
    <location>
        <begin position="469"/>
        <end position="484"/>
    </location>
</feature>
<dbReference type="HOGENOM" id="CLU_350887_0_0_1"/>
<dbReference type="Proteomes" id="UP000008493">
    <property type="component" value="Unassembled WGS sequence"/>
</dbReference>
<feature type="compositionally biased region" description="Polar residues" evidence="1">
    <location>
        <begin position="603"/>
        <end position="618"/>
    </location>
</feature>
<dbReference type="InterPro" id="IPR036638">
    <property type="entry name" value="HLH_DNA-bd_sf"/>
</dbReference>
<dbReference type="Gene3D" id="4.10.280.10">
    <property type="entry name" value="Helix-loop-helix DNA-binding domain"/>
    <property type="match status" value="1"/>
</dbReference>
<evidence type="ECO:0000256" key="1">
    <source>
        <dbReference type="SAM" id="MobiDB-lite"/>
    </source>
</evidence>
<sequence length="854" mass="89293">MSFQSSPSPSAGSQQQTNSPMPPSSSLQMQMNLMQNLMQFQNVGEQMLGMSGQQTQFDGSPSMAYNPPAALVEQQFKINQLQQLQQLQNQIFQHQIALISGQSILPAGHSMNRNDFSSNSLPLSAMKDQSFTSTSPHNSYPGLPTPGPSTEIRPRDSPMEFVPPMVLGADSLFDPPISPQSTHDTSHISYPHSHSSGTPHFHAHTAPPQVVFDIRSEMTPNSSGADGLSSGSLSNVPLLSNGADNDLDISPLTSPWLGAGSHQRSSVGTDSGLHPHHVRSASFSHLGRSGSKRPADRGCSGDLNSAHGMFESEPARKKHSPDSPSAPRGMNSQQQYQHMTPLTLLPQPNSPLSSPISPLTTAINATNLVTGTGTCSSSSSASGTNSQRRTYRGSMSTGNTPLLRGQRSRVSSNTRGQANNNSSNNTSTSLTGTPSSASIGNGAGTFVADTPSPVDLAMPPPAPPGHVMNSSPSGSGSGSGSNSNQDMDGMGPGGVLLPVTPASIMKLGKLGPSNNNHNNDGDGGGHASVPRSWPGEPRDDKKGGGAGEKDKDNGGGKGNRNGSGSAAGGAPTSIAASRTRRNTASTTAATGGVSGSGLKTILPANSSYSPLISASAGVSSRSNDQDSQQQLPRKTSHKAAEQKRRDSLKTAYDELRTLLPPIPLSSDMDESALANGFGIPGAWPPRSSSSLPGSLPPRGPPKTGAEGPNKGVSKLQLLICGNEFIRVLKKRVERRDEEIIKLRDEVGKLRCLVRDMKLGGDSNDMEEDRRRHNEGDYGIRGSFAGGSFDFDWDLDLEKDLDAVEMHNSDANEACGNIGGMMGGGMGMGTGVVNVGLSVNALGSLGEQPDQEEED</sequence>
<reference evidence="4" key="1">
    <citation type="journal article" date="2012" name="Proc. Natl. Acad. Sci. U.S.A.">
        <title>Genome sequence of the button mushroom Agaricus bisporus reveals mechanisms governing adaptation to a humic-rich ecological niche.</title>
        <authorList>
            <person name="Morin E."/>
            <person name="Kohler A."/>
            <person name="Baker A.R."/>
            <person name="Foulongne-Oriol M."/>
            <person name="Lombard V."/>
            <person name="Nagy L.G."/>
            <person name="Ohm R.A."/>
            <person name="Patyshakuliyeva A."/>
            <person name="Brun A."/>
            <person name="Aerts A.L."/>
            <person name="Bailey A.M."/>
            <person name="Billette C."/>
            <person name="Coutinho P.M."/>
            <person name="Deakin G."/>
            <person name="Doddapaneni H."/>
            <person name="Floudas D."/>
            <person name="Grimwood J."/>
            <person name="Hilden K."/>
            <person name="Kuees U."/>
            <person name="LaButti K.M."/>
            <person name="Lapidus A."/>
            <person name="Lindquist E.A."/>
            <person name="Lucas S.M."/>
            <person name="Murat C."/>
            <person name="Riley R.W."/>
            <person name="Salamov A.A."/>
            <person name="Schmutz J."/>
            <person name="Subramanian V."/>
            <person name="Woesten H.A.B."/>
            <person name="Xu J."/>
            <person name="Eastwood D.C."/>
            <person name="Foster G.D."/>
            <person name="Sonnenberg A.S."/>
            <person name="Cullen D."/>
            <person name="de Vries R.P."/>
            <person name="Lundell T."/>
            <person name="Hibbett D.S."/>
            <person name="Henrissat B."/>
            <person name="Burton K.S."/>
            <person name="Kerrigan R.W."/>
            <person name="Challen M.P."/>
            <person name="Grigoriev I.V."/>
            <person name="Martin F."/>
        </authorList>
    </citation>
    <scope>NUCLEOTIDE SEQUENCE [LARGE SCALE GENOMIC DNA]</scope>
    <source>
        <strain evidence="4">JB137-S8 / ATCC MYA-4627 / FGSC 10392</strain>
    </source>
</reference>
<feature type="region of interest" description="Disordered" evidence="1">
    <location>
        <begin position="1"/>
        <end position="27"/>
    </location>
</feature>
<feature type="compositionally biased region" description="Polar residues" evidence="1">
    <location>
        <begin position="116"/>
        <end position="138"/>
    </location>
</feature>
<dbReference type="PROSITE" id="PS50888">
    <property type="entry name" value="BHLH"/>
    <property type="match status" value="1"/>
</dbReference>
<dbReference type="SMART" id="SM00353">
    <property type="entry name" value="HLH"/>
    <property type="match status" value="1"/>
</dbReference>
<dbReference type="eggNOG" id="ENOG502S7T4">
    <property type="taxonomic scope" value="Eukaryota"/>
</dbReference>
<dbReference type="SUPFAM" id="SSF47459">
    <property type="entry name" value="HLH, helix-loop-helix DNA-binding domain"/>
    <property type="match status" value="1"/>
</dbReference>
<name>K5WN38_AGABU</name>
<dbReference type="STRING" id="597362.K5WN38"/>
<feature type="domain" description="BHLH" evidence="2">
    <location>
        <begin position="632"/>
        <end position="728"/>
    </location>
</feature>
<feature type="region of interest" description="Disordered" evidence="1">
    <location>
        <begin position="372"/>
        <end position="646"/>
    </location>
</feature>
<organism evidence="3 4">
    <name type="scientific">Agaricus bisporus var. burnettii (strain JB137-S8 / ATCC MYA-4627 / FGSC 10392)</name>
    <name type="common">White button mushroom</name>
    <dbReference type="NCBI Taxonomy" id="597362"/>
    <lineage>
        <taxon>Eukaryota</taxon>
        <taxon>Fungi</taxon>
        <taxon>Dikarya</taxon>
        <taxon>Basidiomycota</taxon>
        <taxon>Agaricomycotina</taxon>
        <taxon>Agaricomycetes</taxon>
        <taxon>Agaricomycetidae</taxon>
        <taxon>Agaricales</taxon>
        <taxon>Agaricineae</taxon>
        <taxon>Agaricaceae</taxon>
        <taxon>Agaricus</taxon>
    </lineage>
</organism>
<keyword evidence="4" id="KW-1185">Reference proteome</keyword>
<evidence type="ECO:0000313" key="3">
    <source>
        <dbReference type="EMBL" id="EKM76736.1"/>
    </source>
</evidence>
<evidence type="ECO:0000259" key="2">
    <source>
        <dbReference type="PROSITE" id="PS50888"/>
    </source>
</evidence>
<feature type="region of interest" description="Disordered" evidence="1">
    <location>
        <begin position="259"/>
        <end position="335"/>
    </location>
</feature>
<proteinExistence type="predicted"/>
<dbReference type="GeneID" id="18822590"/>
<feature type="compositionally biased region" description="Polar residues" evidence="1">
    <location>
        <begin position="408"/>
        <end position="418"/>
    </location>
</feature>
<dbReference type="KEGG" id="abp:AGABI1DRAFT108591"/>
<dbReference type="AlphaFoldDB" id="K5WN38"/>
<dbReference type="RefSeq" id="XP_007332638.1">
    <property type="nucleotide sequence ID" value="XM_007332576.1"/>
</dbReference>
<feature type="compositionally biased region" description="Low complexity" evidence="1">
    <location>
        <begin position="619"/>
        <end position="630"/>
    </location>
</feature>
<feature type="compositionally biased region" description="Basic and acidic residues" evidence="1">
    <location>
        <begin position="536"/>
        <end position="554"/>
    </location>
</feature>
<feature type="region of interest" description="Disordered" evidence="1">
    <location>
        <begin position="116"/>
        <end position="152"/>
    </location>
</feature>
<feature type="compositionally biased region" description="Low complexity" evidence="1">
    <location>
        <begin position="372"/>
        <end position="386"/>
    </location>
</feature>
<dbReference type="Pfam" id="PF00010">
    <property type="entry name" value="HLH"/>
    <property type="match status" value="1"/>
</dbReference>
<accession>K5WN38</accession>
<feature type="region of interest" description="Disordered" evidence="1">
    <location>
        <begin position="174"/>
        <end position="202"/>
    </location>
</feature>
<feature type="compositionally biased region" description="Low complexity" evidence="1">
    <location>
        <begin position="684"/>
        <end position="693"/>
    </location>
</feature>
<feature type="region of interest" description="Disordered" evidence="1">
    <location>
        <begin position="677"/>
        <end position="710"/>
    </location>
</feature>
<gene>
    <name evidence="3" type="ORF">AGABI1DRAFT_108591</name>
</gene>
<protein>
    <recommendedName>
        <fullName evidence="2">BHLH domain-containing protein</fullName>
    </recommendedName>
</protein>
<dbReference type="EMBL" id="JH971400">
    <property type="protein sequence ID" value="EKM76736.1"/>
    <property type="molecule type" value="Genomic_DNA"/>
</dbReference>
<feature type="compositionally biased region" description="Low complexity" evidence="1">
    <location>
        <begin position="568"/>
        <end position="591"/>
    </location>
</feature>
<feature type="compositionally biased region" description="Low complexity" evidence="1">
    <location>
        <begin position="1"/>
        <end position="16"/>
    </location>
</feature>
<feature type="compositionally biased region" description="Gly residues" evidence="1">
    <location>
        <begin position="555"/>
        <end position="567"/>
    </location>
</feature>
<dbReference type="GO" id="GO:0046983">
    <property type="term" value="F:protein dimerization activity"/>
    <property type="evidence" value="ECO:0007669"/>
    <property type="project" value="InterPro"/>
</dbReference>
<evidence type="ECO:0000313" key="4">
    <source>
        <dbReference type="Proteomes" id="UP000008493"/>
    </source>
</evidence>
<dbReference type="InParanoid" id="K5WN38"/>
<dbReference type="OMA" id="PWLGAYN"/>
<feature type="compositionally biased region" description="Low complexity" evidence="1">
    <location>
        <begin position="419"/>
        <end position="438"/>
    </location>
</feature>
<dbReference type="OrthoDB" id="5344169at2759"/>